<evidence type="ECO:0000256" key="2">
    <source>
        <dbReference type="ARBA" id="ARBA00022801"/>
    </source>
</evidence>
<dbReference type="GO" id="GO:0008984">
    <property type="term" value="F:protein-glutamate methylesterase activity"/>
    <property type="evidence" value="ECO:0007669"/>
    <property type="project" value="UniProtKB-EC"/>
</dbReference>
<evidence type="ECO:0000256" key="5">
    <source>
        <dbReference type="PROSITE-ProRule" id="PRU00050"/>
    </source>
</evidence>
<reference evidence="7 8" key="1">
    <citation type="submission" date="2019-08" db="EMBL/GenBank/DDBJ databases">
        <title>Bradymonadales sp. TMQ4.</title>
        <authorList>
            <person name="Liang Q."/>
        </authorList>
    </citation>
    <scope>NUCLEOTIDE SEQUENCE [LARGE SCALE GENOMIC DNA]</scope>
    <source>
        <strain evidence="7 8">TMQ4</strain>
    </source>
</reference>
<comment type="catalytic activity">
    <reaction evidence="4">
        <text>[protein]-L-glutamate 5-O-methyl ester + H2O = L-glutamyl-[protein] + methanol + H(+)</text>
        <dbReference type="Rhea" id="RHEA:23236"/>
        <dbReference type="Rhea" id="RHEA-COMP:10208"/>
        <dbReference type="Rhea" id="RHEA-COMP:10311"/>
        <dbReference type="ChEBI" id="CHEBI:15377"/>
        <dbReference type="ChEBI" id="CHEBI:15378"/>
        <dbReference type="ChEBI" id="CHEBI:17790"/>
        <dbReference type="ChEBI" id="CHEBI:29973"/>
        <dbReference type="ChEBI" id="CHEBI:82795"/>
        <dbReference type="EC" id="3.1.1.61"/>
    </reaction>
</comment>
<dbReference type="PROSITE" id="PS50122">
    <property type="entry name" value="CHEB"/>
    <property type="match status" value="1"/>
</dbReference>
<accession>A0A5C6XG73</accession>
<dbReference type="OrthoDB" id="9793421at2"/>
<evidence type="ECO:0000313" key="7">
    <source>
        <dbReference type="EMBL" id="TXD37198.1"/>
    </source>
</evidence>
<proteinExistence type="predicted"/>
<dbReference type="GO" id="GO:0005737">
    <property type="term" value="C:cytoplasm"/>
    <property type="evidence" value="ECO:0007669"/>
    <property type="project" value="InterPro"/>
</dbReference>
<keyword evidence="1 5" id="KW-0145">Chemotaxis</keyword>
<gene>
    <name evidence="7" type="ORF">FRC98_10720</name>
</gene>
<sequence>MTPPSPPPLRVALLLPDARQRRDFLDLLNADPHLEVILEMGSPVDLLARLKRANPNLLIIAETPDTAPLTTTVAHVMSQVPMPIVIAANTQRCDDPPGPQIMEALRAGALTVLPGPLHELGEDQRRQLLLTLHDMSTVKVVRRRQSQPPPSSLREAKRRPLPDIIGIAASSGGPAALHQILIELPEDFPTPILVVQHFTAGFLTPFIRWLSYDTRLGISVAHHDEPLEPSRVYIAPDHYHVGASQGRIVLSDAPPIGGFRPSANHLFTSLAEHYGPRAWGIILTGMGRDGVDGLMAMRQSGALTIAQHEQGCAVYGMPRAALESGAAAHALPLTHLPRHLLQRQLPHSPPPSD</sequence>
<dbReference type="SUPFAM" id="SSF52738">
    <property type="entry name" value="Methylesterase CheB, C-terminal domain"/>
    <property type="match status" value="1"/>
</dbReference>
<protein>
    <recommendedName>
        <fullName evidence="3">protein-glutamate methylesterase</fullName>
        <ecNumber evidence="3">3.1.1.61</ecNumber>
    </recommendedName>
</protein>
<dbReference type="AlphaFoldDB" id="A0A5C6XG73"/>
<dbReference type="EMBL" id="VOSM01000004">
    <property type="protein sequence ID" value="TXD37198.1"/>
    <property type="molecule type" value="Genomic_DNA"/>
</dbReference>
<name>A0A5C6XG73_9DELT</name>
<keyword evidence="8" id="KW-1185">Reference proteome</keyword>
<evidence type="ECO:0000256" key="3">
    <source>
        <dbReference type="ARBA" id="ARBA00039140"/>
    </source>
</evidence>
<dbReference type="RefSeq" id="WP_146981409.1">
    <property type="nucleotide sequence ID" value="NZ_VOSM01000004.1"/>
</dbReference>
<keyword evidence="2 5" id="KW-0378">Hydrolase</keyword>
<evidence type="ECO:0000259" key="6">
    <source>
        <dbReference type="PROSITE" id="PS50122"/>
    </source>
</evidence>
<dbReference type="PANTHER" id="PTHR42872:SF6">
    <property type="entry name" value="PROTEIN-GLUTAMATE METHYLESTERASE_PROTEIN-GLUTAMINE GLUTAMINASE"/>
    <property type="match status" value="1"/>
</dbReference>
<dbReference type="PIRSF" id="PIRSF000876">
    <property type="entry name" value="RR_chemtxs_CheB"/>
    <property type="match status" value="1"/>
</dbReference>
<feature type="active site" evidence="5">
    <location>
        <position position="197"/>
    </location>
</feature>
<dbReference type="CDD" id="cd16432">
    <property type="entry name" value="CheB_Rec"/>
    <property type="match status" value="1"/>
</dbReference>
<dbReference type="Gene3D" id="3.40.50.180">
    <property type="entry name" value="Methylesterase CheB, C-terminal domain"/>
    <property type="match status" value="1"/>
</dbReference>
<dbReference type="Proteomes" id="UP000321412">
    <property type="component" value="Unassembled WGS sequence"/>
</dbReference>
<feature type="domain" description="CheB-type methylesterase" evidence="6">
    <location>
        <begin position="160"/>
        <end position="342"/>
    </location>
</feature>
<feature type="active site" evidence="5">
    <location>
        <position position="170"/>
    </location>
</feature>
<feature type="active site" evidence="5">
    <location>
        <position position="289"/>
    </location>
</feature>
<evidence type="ECO:0000256" key="1">
    <source>
        <dbReference type="ARBA" id="ARBA00022500"/>
    </source>
</evidence>
<dbReference type="GO" id="GO:0000156">
    <property type="term" value="F:phosphorelay response regulator activity"/>
    <property type="evidence" value="ECO:0007669"/>
    <property type="project" value="InterPro"/>
</dbReference>
<dbReference type="EC" id="3.1.1.61" evidence="3"/>
<dbReference type="Pfam" id="PF01339">
    <property type="entry name" value="CheB_methylest"/>
    <property type="match status" value="1"/>
</dbReference>
<dbReference type="InterPro" id="IPR000673">
    <property type="entry name" value="Sig_transdc_resp-reg_Me-estase"/>
</dbReference>
<evidence type="ECO:0000256" key="4">
    <source>
        <dbReference type="ARBA" id="ARBA00048267"/>
    </source>
</evidence>
<evidence type="ECO:0000313" key="8">
    <source>
        <dbReference type="Proteomes" id="UP000321412"/>
    </source>
</evidence>
<dbReference type="InterPro" id="IPR035909">
    <property type="entry name" value="CheB_C"/>
</dbReference>
<dbReference type="GO" id="GO:0006935">
    <property type="term" value="P:chemotaxis"/>
    <property type="evidence" value="ECO:0007669"/>
    <property type="project" value="UniProtKB-UniRule"/>
</dbReference>
<comment type="caution">
    <text evidence="7">The sequence shown here is derived from an EMBL/GenBank/DDBJ whole genome shotgun (WGS) entry which is preliminary data.</text>
</comment>
<dbReference type="PANTHER" id="PTHR42872">
    <property type="entry name" value="PROTEIN-GLUTAMATE METHYLESTERASE/PROTEIN-GLUTAMINE GLUTAMINASE"/>
    <property type="match status" value="1"/>
</dbReference>
<organism evidence="7 8">
    <name type="scientific">Lujinxingia vulgaris</name>
    <dbReference type="NCBI Taxonomy" id="2600176"/>
    <lineage>
        <taxon>Bacteria</taxon>
        <taxon>Deltaproteobacteria</taxon>
        <taxon>Bradymonadales</taxon>
        <taxon>Lujinxingiaceae</taxon>
        <taxon>Lujinxingia</taxon>
    </lineage>
</organism>
<dbReference type="InterPro" id="IPR008248">
    <property type="entry name" value="CheB-like"/>
</dbReference>